<accession>A0AAJ3HRW7</accession>
<dbReference type="Proteomes" id="UP000078250">
    <property type="component" value="Unassembled WGS sequence"/>
</dbReference>
<dbReference type="Gene3D" id="1.10.4120.20">
    <property type="match status" value="1"/>
</dbReference>
<dbReference type="RefSeq" id="WP_064719957.1">
    <property type="nucleotide sequence ID" value="NZ_LXEV01000023.1"/>
</dbReference>
<dbReference type="Pfam" id="PF03278">
    <property type="entry name" value="IpaB_EvcA"/>
    <property type="match status" value="1"/>
</dbReference>
<gene>
    <name evidence="1" type="ORF">M997_1982</name>
</gene>
<evidence type="ECO:0000313" key="1">
    <source>
        <dbReference type="EMBL" id="OAT46501.1"/>
    </source>
</evidence>
<sequence length="252" mass="29264">MLNEKVYSFIKRTNVRNKNKNIKENNIKNGSGKYSKLLENINNINNSSVTIVSKFNSVNMNILVLRKKIIDFTSDNSTKINGKKKEDKNKAIGEWWKQEKIAFISSLINRNIDKYCRVNKSKVSDAEKINIFNKIYETHLKDKNIEINYKCAQSSIVHYINSQAEIKKLIDSIYIPSISESKNNNVNTSHYFYLNIEEQLEENSISVLNADIHYMLAEKVYNSLLENSNNLDFDVIKKDIESLILKQKKNAL</sequence>
<organism evidence="1 2">
    <name type="scientific">Proteus hauseri ATCC 700826</name>
    <dbReference type="NCBI Taxonomy" id="1354271"/>
    <lineage>
        <taxon>Bacteria</taxon>
        <taxon>Pseudomonadati</taxon>
        <taxon>Pseudomonadota</taxon>
        <taxon>Gammaproteobacteria</taxon>
        <taxon>Enterobacterales</taxon>
        <taxon>Morganellaceae</taxon>
        <taxon>Proteus</taxon>
    </lineage>
</organism>
<name>A0AAJ3HRW7_PROHU</name>
<dbReference type="EMBL" id="LXEV01000023">
    <property type="protein sequence ID" value="OAT46501.1"/>
    <property type="molecule type" value="Genomic_DNA"/>
</dbReference>
<evidence type="ECO:0000313" key="2">
    <source>
        <dbReference type="Proteomes" id="UP000078250"/>
    </source>
</evidence>
<protein>
    <submittedName>
        <fullName evidence="1">Uncharacterized protein</fullName>
    </submittedName>
</protein>
<proteinExistence type="predicted"/>
<keyword evidence="2" id="KW-1185">Reference proteome</keyword>
<dbReference type="AlphaFoldDB" id="A0AAJ3HRW7"/>
<dbReference type="InterPro" id="IPR004959">
    <property type="entry name" value="Bac_effector_IpgB-like"/>
</dbReference>
<comment type="caution">
    <text evidence="1">The sequence shown here is derived from an EMBL/GenBank/DDBJ whole genome shotgun (WGS) entry which is preliminary data.</text>
</comment>
<reference evidence="1 2" key="1">
    <citation type="submission" date="2016-04" db="EMBL/GenBank/DDBJ databases">
        <title>ATOL: Assembling a taxonomically balanced genome-scale reconstruction of the evolutionary history of the Enterobacteriaceae.</title>
        <authorList>
            <person name="Plunkett G.III."/>
            <person name="Neeno-Eckwall E.C."/>
            <person name="Glasner J.D."/>
            <person name="Perna N.T."/>
        </authorList>
    </citation>
    <scope>NUCLEOTIDE SEQUENCE [LARGE SCALE GENOMIC DNA]</scope>
    <source>
        <strain evidence="1 2">ATCC 700826</strain>
    </source>
</reference>